<organism evidence="2 3">
    <name type="scientific">Parvicella tangerina</name>
    <dbReference type="NCBI Taxonomy" id="2829795"/>
    <lineage>
        <taxon>Bacteria</taxon>
        <taxon>Pseudomonadati</taxon>
        <taxon>Bacteroidota</taxon>
        <taxon>Flavobacteriia</taxon>
        <taxon>Flavobacteriales</taxon>
        <taxon>Parvicellaceae</taxon>
        <taxon>Parvicella</taxon>
    </lineage>
</organism>
<dbReference type="EMBL" id="OU015584">
    <property type="protein sequence ID" value="CAG5084218.1"/>
    <property type="molecule type" value="Genomic_DNA"/>
</dbReference>
<dbReference type="AlphaFoldDB" id="A0A916JNM2"/>
<dbReference type="RefSeq" id="WP_258542638.1">
    <property type="nucleotide sequence ID" value="NZ_OU015584.1"/>
</dbReference>
<proteinExistence type="predicted"/>
<dbReference type="PANTHER" id="PTHR30188">
    <property type="entry name" value="ABC TRANSPORTER PERMEASE PROTEIN-RELATED"/>
    <property type="match status" value="1"/>
</dbReference>
<feature type="transmembrane region" description="Helical" evidence="1">
    <location>
        <begin position="187"/>
        <end position="208"/>
    </location>
</feature>
<gene>
    <name evidence="2" type="primary">mlaE</name>
    <name evidence="2" type="ORF">CRYO30217_02408</name>
</gene>
<dbReference type="Pfam" id="PF02405">
    <property type="entry name" value="MlaE"/>
    <property type="match status" value="1"/>
</dbReference>
<evidence type="ECO:0000313" key="2">
    <source>
        <dbReference type="EMBL" id="CAG5084218.1"/>
    </source>
</evidence>
<dbReference type="GO" id="GO:0005548">
    <property type="term" value="F:phospholipid transporter activity"/>
    <property type="evidence" value="ECO:0007669"/>
    <property type="project" value="TreeGrafter"/>
</dbReference>
<evidence type="ECO:0000313" key="3">
    <source>
        <dbReference type="Proteomes" id="UP000683507"/>
    </source>
</evidence>
<feature type="transmembrane region" description="Helical" evidence="1">
    <location>
        <begin position="38"/>
        <end position="63"/>
    </location>
</feature>
<keyword evidence="1" id="KW-0812">Transmembrane</keyword>
<dbReference type="Proteomes" id="UP000683507">
    <property type="component" value="Chromosome"/>
</dbReference>
<sequence>MNIFYHIGRYTIMVGQMFSKPEKFKVYWNRLMEEIVQLGIKSVGIVVLMSVFMGMVLVIQTASSIDSPLIPTYTVGFTSKQSILLEFSPTIIALILAGKVGSNIASELGSMRVTEQIDALEIMGVNSMNFLITPKIIGAVLIFPIVIVCSMAAAFAGGYLACISTGLVTVDTYEYGIQLFHENDLLYLSYALGKTAVFAFIMTSISAYQGYFVKGGALEVGKASTRAVVYSSVLILVFNYIITQLVLID</sequence>
<keyword evidence="3" id="KW-1185">Reference proteome</keyword>
<name>A0A916JNM2_9FLAO</name>
<evidence type="ECO:0000256" key="1">
    <source>
        <dbReference type="SAM" id="Phobius"/>
    </source>
</evidence>
<dbReference type="InterPro" id="IPR030802">
    <property type="entry name" value="Permease_MalE"/>
</dbReference>
<accession>A0A916JNM2</accession>
<feature type="transmembrane region" description="Helical" evidence="1">
    <location>
        <begin position="228"/>
        <end position="248"/>
    </location>
</feature>
<keyword evidence="1" id="KW-1133">Transmembrane helix</keyword>
<feature type="transmembrane region" description="Helical" evidence="1">
    <location>
        <begin position="136"/>
        <end position="167"/>
    </location>
</feature>
<reference evidence="2" key="1">
    <citation type="submission" date="2021-04" db="EMBL/GenBank/DDBJ databases">
        <authorList>
            <person name="Rodrigo-Torres L."/>
            <person name="Arahal R. D."/>
            <person name="Lucena T."/>
        </authorList>
    </citation>
    <scope>NUCLEOTIDE SEQUENCE</scope>
    <source>
        <strain evidence="2">AS29M-1</strain>
    </source>
</reference>
<protein>
    <submittedName>
        <fullName evidence="2">Intermembrane phospholipid transport system permease protein MlaE</fullName>
    </submittedName>
</protein>
<dbReference type="GO" id="GO:0043190">
    <property type="term" value="C:ATP-binding cassette (ABC) transporter complex"/>
    <property type="evidence" value="ECO:0007669"/>
    <property type="project" value="InterPro"/>
</dbReference>
<keyword evidence="1" id="KW-0472">Membrane</keyword>
<dbReference type="KEGG" id="ptan:CRYO30217_02408"/>
<dbReference type="PANTHER" id="PTHR30188:SF4">
    <property type="entry name" value="PROTEIN TRIGALACTOSYLDIACYLGLYCEROL 1, CHLOROPLASTIC"/>
    <property type="match status" value="1"/>
</dbReference>
<feature type="transmembrane region" description="Helical" evidence="1">
    <location>
        <begin position="83"/>
        <end position="102"/>
    </location>
</feature>